<proteinExistence type="inferred from homology"/>
<dbReference type="AlphaFoldDB" id="F8A866"/>
<dbReference type="GO" id="GO:0009421">
    <property type="term" value="C:bacterial-type flagellum filament cap"/>
    <property type="evidence" value="ECO:0007669"/>
    <property type="project" value="InterPro"/>
</dbReference>
<dbReference type="EMBL" id="CP002683">
    <property type="protein sequence ID" value="AEH44336.1"/>
    <property type="molecule type" value="Genomic_DNA"/>
</dbReference>
<dbReference type="STRING" id="667014.Thein_0454"/>
<evidence type="ECO:0000256" key="1">
    <source>
        <dbReference type="ARBA" id="ARBA00009764"/>
    </source>
</evidence>
<comment type="subcellular location">
    <subcellularLocation>
        <location evidence="5">Secreted</location>
    </subcellularLocation>
    <subcellularLocation>
        <location evidence="5">Bacterial flagellum</location>
    </subcellularLocation>
</comment>
<evidence type="ECO:0000256" key="4">
    <source>
        <dbReference type="ARBA" id="ARBA00023143"/>
    </source>
</evidence>
<dbReference type="PaxDb" id="667014-Thein_0454"/>
<keyword evidence="9" id="KW-1185">Reference proteome</keyword>
<dbReference type="HOGENOM" id="CLU_015182_8_1_0"/>
<feature type="domain" description="Flagellar hook-associated protein 2 N-terminal" evidence="6">
    <location>
        <begin position="16"/>
        <end position="110"/>
    </location>
</feature>
<dbReference type="GO" id="GO:0007155">
    <property type="term" value="P:cell adhesion"/>
    <property type="evidence" value="ECO:0007669"/>
    <property type="project" value="InterPro"/>
</dbReference>
<keyword evidence="8" id="KW-0966">Cell projection</keyword>
<dbReference type="GO" id="GO:0005576">
    <property type="term" value="C:extracellular region"/>
    <property type="evidence" value="ECO:0007669"/>
    <property type="project" value="UniProtKB-SubCell"/>
</dbReference>
<sequence>MADEVFGKINVLGLGSGLDLQGLLDNLRTIEEKPIKALEAKKDFYEKRLTEFDWLNTKVLSLKSKSLDFSLESTYLTRQVSVSGSAITAEADVGALEGNYTVEVNQLARKSLWQSQGFAESSSVITPSGDDVLQIQVGDKNFSVLVPQGTTLEGLADLINNSEDNPGVEAKVVNTGAATNPYRLVLKAKDAGEDHRIVVTQELSGVSFEEITGTPNIWSSAQYTNPEDVINNTGSTITLNINVGEASITVDVPDGTTLSGLVDLINNASDNSSLKAYLMRNSDGNYTVQLRSPDAISVTQSPDTPTLFSEVNSNGESLNAFLTVDGISYQRNSNSINDIIPGVTINLKEIGTSSLSVSANYDDIKEKFKSFIDEISSFVKELGDKMSFDVETGEEGPLYRSNAAESLMRDIRNVLTVSFSGNEHIRSLFDLGLNFNRDGSITLDEKKLEKAFAEHPEEIKKLFLGDDDNNFQGIAEKINDTLQKYIGPTGFIALEQKTTERNIEDVKRNIAMSQERVDRYIATLQRQFMALDEYVQQLNNLSSYLDVQFKSMMGLNQKK</sequence>
<evidence type="ECO:0000259" key="6">
    <source>
        <dbReference type="Pfam" id="PF02465"/>
    </source>
</evidence>
<keyword evidence="8" id="KW-0969">Cilium</keyword>
<dbReference type="InterPro" id="IPR003481">
    <property type="entry name" value="FliD_N"/>
</dbReference>
<keyword evidence="8" id="KW-0282">Flagellum</keyword>
<evidence type="ECO:0000256" key="3">
    <source>
        <dbReference type="ARBA" id="ARBA00023054"/>
    </source>
</evidence>
<dbReference type="InterPro" id="IPR010810">
    <property type="entry name" value="Flagellin_hook_IN_motif"/>
</dbReference>
<comment type="function">
    <text evidence="5">Required for morphogenesis and for the elongation of the flagellar filament by facilitating polymerization of the flagellin monomers at the tip of growing filament. Forms a capping structure, which prevents flagellin subunits (transported through the central channel of the flagellum) from leaking out without polymerization at the distal end.</text>
</comment>
<dbReference type="FunCoup" id="F8A866">
    <property type="interactions" value="45"/>
</dbReference>
<keyword evidence="3 5" id="KW-0175">Coiled coil</keyword>
<dbReference type="PANTHER" id="PTHR30288:SF0">
    <property type="entry name" value="FLAGELLAR HOOK-ASSOCIATED PROTEIN 2"/>
    <property type="match status" value="1"/>
</dbReference>
<comment type="similarity">
    <text evidence="1 5">Belongs to the FliD family.</text>
</comment>
<dbReference type="InParanoid" id="F8A866"/>
<dbReference type="Pfam" id="PF02465">
    <property type="entry name" value="FliD_N"/>
    <property type="match status" value="1"/>
</dbReference>
<evidence type="ECO:0000259" key="7">
    <source>
        <dbReference type="Pfam" id="PF07195"/>
    </source>
</evidence>
<dbReference type="OrthoDB" id="1530at2"/>
<accession>F8A866</accession>
<dbReference type="KEGG" id="tid:Thein_0454"/>
<evidence type="ECO:0000256" key="2">
    <source>
        <dbReference type="ARBA" id="ARBA00011255"/>
    </source>
</evidence>
<feature type="coiled-coil region" evidence="5">
    <location>
        <begin position="496"/>
        <end position="523"/>
    </location>
</feature>
<organism evidence="8 9">
    <name type="scientific">Thermodesulfatator indicus (strain DSM 15286 / JCM 11887 / CIR29812)</name>
    <dbReference type="NCBI Taxonomy" id="667014"/>
    <lineage>
        <taxon>Bacteria</taxon>
        <taxon>Pseudomonadati</taxon>
        <taxon>Thermodesulfobacteriota</taxon>
        <taxon>Thermodesulfobacteria</taxon>
        <taxon>Thermodesulfobacteriales</taxon>
        <taxon>Thermodesulfatatoraceae</taxon>
        <taxon>Thermodesulfatator</taxon>
    </lineage>
</organism>
<reference evidence="9" key="1">
    <citation type="submission" date="2011-04" db="EMBL/GenBank/DDBJ databases">
        <title>The complete genome of Thermodesulfatator indicus DSM 15286.</title>
        <authorList>
            <person name="Lucas S."/>
            <person name="Copeland A."/>
            <person name="Lapidus A."/>
            <person name="Bruce D."/>
            <person name="Goodwin L."/>
            <person name="Pitluck S."/>
            <person name="Peters L."/>
            <person name="Kyrpides N."/>
            <person name="Mavromatis K."/>
            <person name="Pagani I."/>
            <person name="Ivanova N."/>
            <person name="Saunders L."/>
            <person name="Detter J.C."/>
            <person name="Tapia R."/>
            <person name="Han C."/>
            <person name="Land M."/>
            <person name="Hauser L."/>
            <person name="Markowitz V."/>
            <person name="Cheng J.-F."/>
            <person name="Hugenholtz P."/>
            <person name="Woyke T."/>
            <person name="Wu D."/>
            <person name="Spring S."/>
            <person name="Schroeder M."/>
            <person name="Brambilla E."/>
            <person name="Klenk H.-P."/>
            <person name="Eisen J.A."/>
        </authorList>
    </citation>
    <scope>NUCLEOTIDE SEQUENCE [LARGE SCALE GENOMIC DNA]</scope>
    <source>
        <strain evidence="9">DSM 15286 / JCM 11887 / CIR29812</strain>
    </source>
</reference>
<evidence type="ECO:0000256" key="5">
    <source>
        <dbReference type="RuleBase" id="RU362066"/>
    </source>
</evidence>
<protein>
    <recommendedName>
        <fullName evidence="5">Flagellar hook-associated protein 2</fullName>
        <shortName evidence="5">HAP2</shortName>
    </recommendedName>
    <alternativeName>
        <fullName evidence="5">Flagellar cap protein</fullName>
    </alternativeName>
</protein>
<comment type="subunit">
    <text evidence="2 5">Homopentamer.</text>
</comment>
<reference evidence="8 9" key="2">
    <citation type="journal article" date="2012" name="Stand. Genomic Sci.">
        <title>Complete genome sequence of the thermophilic sulfate-reducing ocean bacterium Thermodesulfatator indicus type strain (CIR29812(T)).</title>
        <authorList>
            <person name="Anderson I."/>
            <person name="Saunders E."/>
            <person name="Lapidus A."/>
            <person name="Nolan M."/>
            <person name="Lucas S."/>
            <person name="Tice H."/>
            <person name="Del Rio T.G."/>
            <person name="Cheng J.F."/>
            <person name="Han C."/>
            <person name="Tapia R."/>
            <person name="Goodwin L.A."/>
            <person name="Pitluck S."/>
            <person name="Liolios K."/>
            <person name="Mavromatis K."/>
            <person name="Pagani I."/>
            <person name="Ivanova N."/>
            <person name="Mikhailova N."/>
            <person name="Pati A."/>
            <person name="Chen A."/>
            <person name="Palaniappan K."/>
            <person name="Land M."/>
            <person name="Hauser L."/>
            <person name="Jeffries C.D."/>
            <person name="Chang Y.J."/>
            <person name="Brambilla E.M."/>
            <person name="Rohde M."/>
            <person name="Spring S."/>
            <person name="Goker M."/>
            <person name="Detter J.C."/>
            <person name="Woyke T."/>
            <person name="Bristow J."/>
            <person name="Eisen J.A."/>
            <person name="Markowitz V."/>
            <person name="Hugenholtz P."/>
            <person name="Kyrpides N.C."/>
            <person name="Klenk H.P."/>
        </authorList>
    </citation>
    <scope>NUCLEOTIDE SEQUENCE [LARGE SCALE GENOMIC DNA]</scope>
    <source>
        <strain evidence="9">DSM 15286 / JCM 11887 / CIR29812</strain>
    </source>
</reference>
<evidence type="ECO:0000313" key="8">
    <source>
        <dbReference type="EMBL" id="AEH44336.1"/>
    </source>
</evidence>
<name>F8A866_THEID</name>
<evidence type="ECO:0000313" key="9">
    <source>
        <dbReference type="Proteomes" id="UP000006793"/>
    </source>
</evidence>
<dbReference type="Pfam" id="PF07196">
    <property type="entry name" value="Flagellin_IN"/>
    <property type="match status" value="2"/>
</dbReference>
<dbReference type="InterPro" id="IPR040026">
    <property type="entry name" value="FliD"/>
</dbReference>
<keyword evidence="5" id="KW-0964">Secreted</keyword>
<feature type="domain" description="Flagellar hook-associated protein 2 C-terminal" evidence="7">
    <location>
        <begin position="319"/>
        <end position="540"/>
    </location>
</feature>
<gene>
    <name evidence="8" type="ordered locus">Thein_0454</name>
</gene>
<dbReference type="Pfam" id="PF07195">
    <property type="entry name" value="FliD_C"/>
    <property type="match status" value="1"/>
</dbReference>
<dbReference type="InterPro" id="IPR010809">
    <property type="entry name" value="FliD_C"/>
</dbReference>
<dbReference type="GO" id="GO:0071973">
    <property type="term" value="P:bacterial-type flagellum-dependent cell motility"/>
    <property type="evidence" value="ECO:0007669"/>
    <property type="project" value="TreeGrafter"/>
</dbReference>
<dbReference type="Proteomes" id="UP000006793">
    <property type="component" value="Chromosome"/>
</dbReference>
<keyword evidence="4 5" id="KW-0975">Bacterial flagellum</keyword>
<dbReference type="PANTHER" id="PTHR30288">
    <property type="entry name" value="FLAGELLAR CAP/ASSEMBLY PROTEIN FLID"/>
    <property type="match status" value="1"/>
</dbReference>
<dbReference type="RefSeq" id="WP_013907081.1">
    <property type="nucleotide sequence ID" value="NC_015681.1"/>
</dbReference>
<dbReference type="GO" id="GO:0009424">
    <property type="term" value="C:bacterial-type flagellum hook"/>
    <property type="evidence" value="ECO:0007669"/>
    <property type="project" value="UniProtKB-UniRule"/>
</dbReference>
<dbReference type="eggNOG" id="COG1345">
    <property type="taxonomic scope" value="Bacteria"/>
</dbReference>